<comment type="caution">
    <text evidence="1">The sequence shown here is derived from an EMBL/GenBank/DDBJ whole genome shotgun (WGS) entry which is preliminary data.</text>
</comment>
<name>A0ABQ2ZC54_9ACTN</name>
<evidence type="ECO:0000313" key="1">
    <source>
        <dbReference type="EMBL" id="GGY12009.1"/>
    </source>
</evidence>
<sequence length="91" mass="9607">MGSAAVLAVAAGCTGAWAYGRTGASQADVLRDLATGWTYTGAGLIAWWRRPANRTGRLMVAESVTWFLGNLQVCKGPACRCCSRSARGGRR</sequence>
<keyword evidence="2" id="KW-1185">Reference proteome</keyword>
<gene>
    <name evidence="1" type="ORF">GCM10010324_68390</name>
</gene>
<accession>A0ABQ2ZC54</accession>
<organism evidence="1 2">
    <name type="scientific">Streptomyces hiroshimensis</name>
    <dbReference type="NCBI Taxonomy" id="66424"/>
    <lineage>
        <taxon>Bacteria</taxon>
        <taxon>Bacillati</taxon>
        <taxon>Actinomycetota</taxon>
        <taxon>Actinomycetes</taxon>
        <taxon>Kitasatosporales</taxon>
        <taxon>Streptomycetaceae</taxon>
        <taxon>Streptomyces</taxon>
    </lineage>
</organism>
<reference evidence="2" key="1">
    <citation type="journal article" date="2019" name="Int. J. Syst. Evol. Microbiol.">
        <title>The Global Catalogue of Microorganisms (GCM) 10K type strain sequencing project: providing services to taxonomists for standard genome sequencing and annotation.</title>
        <authorList>
            <consortium name="The Broad Institute Genomics Platform"/>
            <consortium name="The Broad Institute Genome Sequencing Center for Infectious Disease"/>
            <person name="Wu L."/>
            <person name="Ma J."/>
        </authorList>
    </citation>
    <scope>NUCLEOTIDE SEQUENCE [LARGE SCALE GENOMIC DNA]</scope>
    <source>
        <strain evidence="2">JCM 4586</strain>
    </source>
</reference>
<protein>
    <submittedName>
        <fullName evidence="1">Uncharacterized protein</fullName>
    </submittedName>
</protein>
<evidence type="ECO:0000313" key="2">
    <source>
        <dbReference type="Proteomes" id="UP000659223"/>
    </source>
</evidence>
<dbReference type="Proteomes" id="UP000659223">
    <property type="component" value="Unassembled WGS sequence"/>
</dbReference>
<dbReference type="EMBL" id="BMUT01000028">
    <property type="protein sequence ID" value="GGY12009.1"/>
    <property type="molecule type" value="Genomic_DNA"/>
</dbReference>
<proteinExistence type="predicted"/>